<dbReference type="InterPro" id="IPR002053">
    <property type="entry name" value="Glyco_hydro_25"/>
</dbReference>
<evidence type="ECO:0000256" key="6">
    <source>
        <dbReference type="ARBA" id="ARBA00022529"/>
    </source>
</evidence>
<dbReference type="GO" id="GO:0016998">
    <property type="term" value="P:cell wall macromolecule catabolic process"/>
    <property type="evidence" value="ECO:0007669"/>
    <property type="project" value="InterPro"/>
</dbReference>
<evidence type="ECO:0000256" key="4">
    <source>
        <dbReference type="ARBA" id="ARBA00012732"/>
    </source>
</evidence>
<dbReference type="SMART" id="SM00641">
    <property type="entry name" value="Glyco_25"/>
    <property type="match status" value="1"/>
</dbReference>
<reference evidence="12 13" key="1">
    <citation type="submission" date="2016-07" db="EMBL/GenBank/DDBJ databases">
        <title>Draft genome sequence of Prauserella muralis DSM 45305, isolated from a mould-covered wall in an indoor environment.</title>
        <authorList>
            <person name="Ruckert C."/>
            <person name="Albersmeier A."/>
            <person name="Jiang C.-L."/>
            <person name="Jiang Y."/>
            <person name="Kalinowski J."/>
            <person name="Schneider O."/>
            <person name="Winkler A."/>
            <person name="Zotchev S.B."/>
        </authorList>
    </citation>
    <scope>NUCLEOTIDE SEQUENCE [LARGE SCALE GENOMIC DNA]</scope>
    <source>
        <strain evidence="12 13">DSM 45305</strain>
    </source>
</reference>
<dbReference type="GO" id="GO:0031640">
    <property type="term" value="P:killing of cells of another organism"/>
    <property type="evidence" value="ECO:0007669"/>
    <property type="project" value="UniProtKB-KW"/>
</dbReference>
<protein>
    <recommendedName>
        <fullName evidence="4">lysozyme</fullName>
        <ecNumber evidence="4">3.2.1.17</ecNumber>
    </recommendedName>
</protein>
<dbReference type="EC" id="3.2.1.17" evidence="4"/>
<dbReference type="PROSITE" id="PS51904">
    <property type="entry name" value="GLYCOSYL_HYDROL_F25_2"/>
    <property type="match status" value="1"/>
</dbReference>
<evidence type="ECO:0000256" key="8">
    <source>
        <dbReference type="ARBA" id="ARBA00022801"/>
    </source>
</evidence>
<evidence type="ECO:0000256" key="11">
    <source>
        <dbReference type="ARBA" id="ARBA00055588"/>
    </source>
</evidence>
<keyword evidence="6" id="KW-0929">Antimicrobial</keyword>
<evidence type="ECO:0000256" key="5">
    <source>
        <dbReference type="ARBA" id="ARBA00022525"/>
    </source>
</evidence>
<dbReference type="GO" id="GO:0005576">
    <property type="term" value="C:extracellular region"/>
    <property type="evidence" value="ECO:0007669"/>
    <property type="project" value="UniProtKB-SubCell"/>
</dbReference>
<evidence type="ECO:0000256" key="1">
    <source>
        <dbReference type="ARBA" id="ARBA00000632"/>
    </source>
</evidence>
<dbReference type="Gene3D" id="3.20.20.80">
    <property type="entry name" value="Glycosidases"/>
    <property type="match status" value="1"/>
</dbReference>
<dbReference type="GO" id="GO:0042742">
    <property type="term" value="P:defense response to bacterium"/>
    <property type="evidence" value="ECO:0007669"/>
    <property type="project" value="UniProtKB-KW"/>
</dbReference>
<dbReference type="GO" id="GO:0009253">
    <property type="term" value="P:peptidoglycan catabolic process"/>
    <property type="evidence" value="ECO:0007669"/>
    <property type="project" value="InterPro"/>
</dbReference>
<evidence type="ECO:0000313" key="12">
    <source>
        <dbReference type="EMBL" id="PXY31445.1"/>
    </source>
</evidence>
<proteinExistence type="inferred from homology"/>
<dbReference type="PANTHER" id="PTHR34135">
    <property type="entry name" value="LYSOZYME"/>
    <property type="match status" value="1"/>
</dbReference>
<comment type="caution">
    <text evidence="12">The sequence shown here is derived from an EMBL/GenBank/DDBJ whole genome shotgun (WGS) entry which is preliminary data.</text>
</comment>
<dbReference type="InterPro" id="IPR017853">
    <property type="entry name" value="GH"/>
</dbReference>
<evidence type="ECO:0000256" key="3">
    <source>
        <dbReference type="ARBA" id="ARBA00010646"/>
    </source>
</evidence>
<evidence type="ECO:0000256" key="9">
    <source>
        <dbReference type="ARBA" id="ARBA00023157"/>
    </source>
</evidence>
<dbReference type="RefSeq" id="WP_112279477.1">
    <property type="nucleotide sequence ID" value="NZ_MASW01000001.1"/>
</dbReference>
<dbReference type="FunFam" id="3.20.20.80:FF:000060">
    <property type="entry name" value="Lysozyme M1"/>
    <property type="match status" value="1"/>
</dbReference>
<keyword evidence="5" id="KW-0964">Secreted</keyword>
<dbReference type="Pfam" id="PF01183">
    <property type="entry name" value="Glyco_hydro_25"/>
    <property type="match status" value="1"/>
</dbReference>
<comment type="catalytic activity">
    <reaction evidence="1">
        <text>Hydrolysis of (1-&gt;4)-beta-linkages between N-acetylmuramic acid and N-acetyl-D-glucosamine residues in a peptidoglycan and between N-acetyl-D-glucosamine residues in chitodextrins.</text>
        <dbReference type="EC" id="3.2.1.17"/>
    </reaction>
</comment>
<keyword evidence="7" id="KW-0081">Bacteriolytic enzyme</keyword>
<evidence type="ECO:0000256" key="7">
    <source>
        <dbReference type="ARBA" id="ARBA00022638"/>
    </source>
</evidence>
<dbReference type="OrthoDB" id="287365at2"/>
<accession>A0A2V4B7T2</accession>
<sequence length="275" mass="29316">MGVAGNRPHPYTCLAAAVAAAGALVCTSPPAAATPDYRGAADRHAGSQIALHEGVHGRPAPDGYLASKQVLGHDVSGWQGAVDWPKTAKAGAKFVYVKATEGTGYTSDDFTQQYNGSYEAGLVRGAYHFARPDVSSGAKQAAYFVANGGGWSADGRTLPGALDMEYNPYGDTCYGKSPAEMVAWIKDFSDAYKARTGRAPTIYTSTSWWETCTGNSDVFGRTNPLWLARYAKQVGTLPAGWPTQTIWQFADSGSLPGDQNYFNGDIHQLTRLAKE</sequence>
<dbReference type="PANTHER" id="PTHR34135:SF2">
    <property type="entry name" value="LYSOZYME"/>
    <property type="match status" value="1"/>
</dbReference>
<dbReference type="Proteomes" id="UP000249915">
    <property type="component" value="Unassembled WGS sequence"/>
</dbReference>
<gene>
    <name evidence="12" type="ORF">BAY60_03420</name>
</gene>
<comment type="similarity">
    <text evidence="3">Belongs to the glycosyl hydrolase 25 family.</text>
</comment>
<dbReference type="GO" id="GO:0016052">
    <property type="term" value="P:carbohydrate catabolic process"/>
    <property type="evidence" value="ECO:0007669"/>
    <property type="project" value="TreeGrafter"/>
</dbReference>
<dbReference type="CDD" id="cd06412">
    <property type="entry name" value="GH25_CH-type"/>
    <property type="match status" value="1"/>
</dbReference>
<keyword evidence="10" id="KW-0326">Glycosidase</keyword>
<dbReference type="GO" id="GO:0003796">
    <property type="term" value="F:lysozyme activity"/>
    <property type="evidence" value="ECO:0007669"/>
    <property type="project" value="UniProtKB-EC"/>
</dbReference>
<organism evidence="12 13">
    <name type="scientific">Prauserella muralis</name>
    <dbReference type="NCBI Taxonomy" id="588067"/>
    <lineage>
        <taxon>Bacteria</taxon>
        <taxon>Bacillati</taxon>
        <taxon>Actinomycetota</taxon>
        <taxon>Actinomycetes</taxon>
        <taxon>Pseudonocardiales</taxon>
        <taxon>Pseudonocardiaceae</taxon>
        <taxon>Prauserella</taxon>
    </lineage>
</organism>
<keyword evidence="13" id="KW-1185">Reference proteome</keyword>
<dbReference type="EMBL" id="MASW01000001">
    <property type="protein sequence ID" value="PXY31445.1"/>
    <property type="molecule type" value="Genomic_DNA"/>
</dbReference>
<comment type="function">
    <text evidence="11">This enzyme has both lysozyme (acetylmuramidase) and diacetylmuramidase activities.</text>
</comment>
<evidence type="ECO:0000256" key="2">
    <source>
        <dbReference type="ARBA" id="ARBA00004613"/>
    </source>
</evidence>
<name>A0A2V4B7T2_9PSEU</name>
<evidence type="ECO:0000313" key="13">
    <source>
        <dbReference type="Proteomes" id="UP000249915"/>
    </source>
</evidence>
<dbReference type="SUPFAM" id="SSF51445">
    <property type="entry name" value="(Trans)glycosidases"/>
    <property type="match status" value="1"/>
</dbReference>
<comment type="subcellular location">
    <subcellularLocation>
        <location evidence="2">Secreted</location>
    </subcellularLocation>
</comment>
<evidence type="ECO:0000256" key="10">
    <source>
        <dbReference type="ARBA" id="ARBA00023295"/>
    </source>
</evidence>
<keyword evidence="8" id="KW-0378">Hydrolase</keyword>
<keyword evidence="9" id="KW-1015">Disulfide bond</keyword>
<dbReference type="AlphaFoldDB" id="A0A2V4B7T2"/>
<dbReference type="InterPro" id="IPR018077">
    <property type="entry name" value="Glyco_hydro_fam25_subgr"/>
</dbReference>